<comment type="caution">
    <text evidence="3">The sequence shown here is derived from an EMBL/GenBank/DDBJ whole genome shotgun (WGS) entry which is preliminary data.</text>
</comment>
<proteinExistence type="predicted"/>
<dbReference type="Proteomes" id="UP001596004">
    <property type="component" value="Unassembled WGS sequence"/>
</dbReference>
<dbReference type="Pfam" id="PF13424">
    <property type="entry name" value="TPR_12"/>
    <property type="match status" value="2"/>
</dbReference>
<dbReference type="SUPFAM" id="SSF52540">
    <property type="entry name" value="P-loop containing nucleoside triphosphate hydrolases"/>
    <property type="match status" value="1"/>
</dbReference>
<keyword evidence="1" id="KW-1133">Transmembrane helix</keyword>
<dbReference type="EMBL" id="JBHSFP010000013">
    <property type="protein sequence ID" value="MFC4533056.1"/>
    <property type="molecule type" value="Genomic_DNA"/>
</dbReference>
<dbReference type="PRINTS" id="PR00364">
    <property type="entry name" value="DISEASERSIST"/>
</dbReference>
<evidence type="ECO:0000259" key="2">
    <source>
        <dbReference type="Pfam" id="PF00931"/>
    </source>
</evidence>
<dbReference type="RefSeq" id="WP_380842069.1">
    <property type="nucleotide sequence ID" value="NZ_JBHSFP010000013.1"/>
</dbReference>
<accession>A0ABV9CJA3</accession>
<evidence type="ECO:0000313" key="3">
    <source>
        <dbReference type="EMBL" id="MFC4533056.1"/>
    </source>
</evidence>
<dbReference type="PANTHER" id="PTHR46082:SF6">
    <property type="entry name" value="AAA+ ATPASE DOMAIN-CONTAINING PROTEIN-RELATED"/>
    <property type="match status" value="1"/>
</dbReference>
<sequence>MALSVRRGSWTIGMTLLGAILLPTTINVATSALPDEWKSKMWLAWPLTVVLAVPLLVFEIRQSKVNFSSVAPGIATVETSSIIWNIPPVGSSFTNRNSEFRRIGSLLSRGSGRSLVIHGMGGVGKTQFALAFAERRRGSLKIGWWIPSNNRHAIVASLSDLARRVGINTAEINVAIQELVKYLSERQGWLLVFDDASSLEDLQGFMPVSSGGYILITSRNPRFDQNVDDLLISPFSPKEAEKFLAQRSGDLDSSAAKELAGKMGGLPLALEQAGAYCREVDISLSEYLKRYDTHKRTLLRKGSPAGRADVEATVALSLDRAIQLDKSAAQLLTLLSFMAPMDFPRDALVVIPELPRRLRLAADDLLRLDTTISTLVRTSLVVSAAPNHIRVHQLVGEILRGKVEEVNGSSGIVVLLRKATRVLISKDFAIGMWSYSKWLRVGFLLLAANTPDDDPRDPDSWSKAAKILPHLLALLSELEEKALRLPKQDARIISHNVAEVGIRLFRRGEYETGRVLCVQAISIASLSGNGENLHLIHLKGHLAIILHGLGKLSEAAALYEEILATKQRLFGQGHLETAKTLNDYGGVLMDIEDRLHLAKEIFEDVVALRVHQLGERHMHTLISLNNLGKVCRRLSETSRALAIALQVTEVGAEELGVDHPDVLVWRNNLGEAYRVQLNFEEAENVHRDTLQRRMDVLGAEHPTTLLSMNNLARVLHLIGRIDEARSMYAESLEIAQRTLGRDHPYSVAAKNGLNGVDGLSD</sequence>
<dbReference type="Pfam" id="PF00931">
    <property type="entry name" value="NB-ARC"/>
    <property type="match status" value="1"/>
</dbReference>
<dbReference type="Pfam" id="PF13374">
    <property type="entry name" value="TPR_10"/>
    <property type="match status" value="1"/>
</dbReference>
<feature type="transmembrane region" description="Helical" evidence="1">
    <location>
        <begin position="41"/>
        <end position="58"/>
    </location>
</feature>
<feature type="domain" description="NB-ARC" evidence="2">
    <location>
        <begin position="105"/>
        <end position="225"/>
    </location>
</feature>
<evidence type="ECO:0000256" key="1">
    <source>
        <dbReference type="SAM" id="Phobius"/>
    </source>
</evidence>
<dbReference type="Gene3D" id="1.25.40.10">
    <property type="entry name" value="Tetratricopeptide repeat domain"/>
    <property type="match status" value="2"/>
</dbReference>
<organism evidence="3 4">
    <name type="scientific">Sphaerisporangium dianthi</name>
    <dbReference type="NCBI Taxonomy" id="1436120"/>
    <lineage>
        <taxon>Bacteria</taxon>
        <taxon>Bacillati</taxon>
        <taxon>Actinomycetota</taxon>
        <taxon>Actinomycetes</taxon>
        <taxon>Streptosporangiales</taxon>
        <taxon>Streptosporangiaceae</taxon>
        <taxon>Sphaerisporangium</taxon>
    </lineage>
</organism>
<dbReference type="InterPro" id="IPR027417">
    <property type="entry name" value="P-loop_NTPase"/>
</dbReference>
<name>A0ABV9CJA3_9ACTN</name>
<dbReference type="SUPFAM" id="SSF48452">
    <property type="entry name" value="TPR-like"/>
    <property type="match status" value="2"/>
</dbReference>
<keyword evidence="1" id="KW-0812">Transmembrane</keyword>
<keyword evidence="4" id="KW-1185">Reference proteome</keyword>
<keyword evidence="1" id="KW-0472">Membrane</keyword>
<reference evidence="4" key="1">
    <citation type="journal article" date="2019" name="Int. J. Syst. Evol. Microbiol.">
        <title>The Global Catalogue of Microorganisms (GCM) 10K type strain sequencing project: providing services to taxonomists for standard genome sequencing and annotation.</title>
        <authorList>
            <consortium name="The Broad Institute Genomics Platform"/>
            <consortium name="The Broad Institute Genome Sequencing Center for Infectious Disease"/>
            <person name="Wu L."/>
            <person name="Ma J."/>
        </authorList>
    </citation>
    <scope>NUCLEOTIDE SEQUENCE [LARGE SCALE GENOMIC DNA]</scope>
    <source>
        <strain evidence="4">CGMCC 4.7132</strain>
    </source>
</reference>
<gene>
    <name evidence="3" type="ORF">ACFO60_19940</name>
</gene>
<evidence type="ECO:0000313" key="4">
    <source>
        <dbReference type="Proteomes" id="UP001596004"/>
    </source>
</evidence>
<dbReference type="InterPro" id="IPR002182">
    <property type="entry name" value="NB-ARC"/>
</dbReference>
<dbReference type="InterPro" id="IPR011990">
    <property type="entry name" value="TPR-like_helical_dom_sf"/>
</dbReference>
<protein>
    <submittedName>
        <fullName evidence="3">Tetratricopeptide repeat protein</fullName>
    </submittedName>
</protein>
<dbReference type="InterPro" id="IPR053137">
    <property type="entry name" value="NLR-like"/>
</dbReference>
<dbReference type="Gene3D" id="3.40.50.300">
    <property type="entry name" value="P-loop containing nucleotide triphosphate hydrolases"/>
    <property type="match status" value="1"/>
</dbReference>
<dbReference type="PANTHER" id="PTHR46082">
    <property type="entry name" value="ATP/GTP-BINDING PROTEIN-RELATED"/>
    <property type="match status" value="1"/>
</dbReference>